<organism evidence="2 3">
    <name type="scientific">Microcystis flos-aquae TF09</name>
    <dbReference type="NCBI Taxonomy" id="2060473"/>
    <lineage>
        <taxon>Bacteria</taxon>
        <taxon>Bacillati</taxon>
        <taxon>Cyanobacteriota</taxon>
        <taxon>Cyanophyceae</taxon>
        <taxon>Oscillatoriophycideae</taxon>
        <taxon>Chroococcales</taxon>
        <taxon>Microcystaceae</taxon>
        <taxon>Microcystis</taxon>
    </lineage>
</organism>
<dbReference type="Proteomes" id="UP000256873">
    <property type="component" value="Unassembled WGS sequence"/>
</dbReference>
<sequence>MSDTPLIKGGRGDPPAYRHPPYQGGQGGSNLKSIFNLIITSYLSDHLRRTRTRVIAQQVGSED</sequence>
<proteinExistence type="predicted"/>
<evidence type="ECO:0000313" key="3">
    <source>
        <dbReference type="Proteomes" id="UP000256873"/>
    </source>
</evidence>
<comment type="caution">
    <text evidence="2">The sequence shown here is derived from an EMBL/GenBank/DDBJ whole genome shotgun (WGS) entry which is preliminary data.</text>
</comment>
<gene>
    <name evidence="2" type="ORF">DWQ54_08520</name>
</gene>
<evidence type="ECO:0000256" key="1">
    <source>
        <dbReference type="SAM" id="MobiDB-lite"/>
    </source>
</evidence>
<accession>A0A3E0L695</accession>
<protein>
    <submittedName>
        <fullName evidence="2">Uncharacterized protein</fullName>
    </submittedName>
</protein>
<feature type="region of interest" description="Disordered" evidence="1">
    <location>
        <begin position="1"/>
        <end position="28"/>
    </location>
</feature>
<dbReference type="AlphaFoldDB" id="A0A3E0L695"/>
<name>A0A3E0L695_9CHRO</name>
<dbReference type="EMBL" id="QQWC01000002">
    <property type="protein sequence ID" value="REJ42934.1"/>
    <property type="molecule type" value="Genomic_DNA"/>
</dbReference>
<evidence type="ECO:0000313" key="2">
    <source>
        <dbReference type="EMBL" id="REJ42934.1"/>
    </source>
</evidence>
<reference evidence="2 3" key="1">
    <citation type="submission" date="2017-10" db="EMBL/GenBank/DDBJ databases">
        <title>A large-scale comparative metagenomic study reveals the eutrophication-driven functional interactions in six Microcystis-epibionts communities.</title>
        <authorList>
            <person name="Li Q."/>
            <person name="Lin F."/>
        </authorList>
    </citation>
    <scope>NUCLEOTIDE SEQUENCE [LARGE SCALE GENOMIC DNA]</scope>
    <source>
        <strain evidence="2">TF09</strain>
    </source>
</reference>